<keyword evidence="2" id="KW-1185">Reference proteome</keyword>
<evidence type="ECO:0000313" key="2">
    <source>
        <dbReference type="Proteomes" id="UP001595847"/>
    </source>
</evidence>
<organism evidence="1 2">
    <name type="scientific">Nocardiopsis sediminis</name>
    <dbReference type="NCBI Taxonomy" id="1778267"/>
    <lineage>
        <taxon>Bacteria</taxon>
        <taxon>Bacillati</taxon>
        <taxon>Actinomycetota</taxon>
        <taxon>Actinomycetes</taxon>
        <taxon>Streptosporangiales</taxon>
        <taxon>Nocardiopsidaceae</taxon>
        <taxon>Nocardiopsis</taxon>
    </lineage>
</organism>
<dbReference type="Proteomes" id="UP001595847">
    <property type="component" value="Unassembled WGS sequence"/>
</dbReference>
<gene>
    <name evidence="1" type="ORF">ACFOVU_07080</name>
</gene>
<comment type="caution">
    <text evidence="1">The sequence shown here is derived from an EMBL/GenBank/DDBJ whole genome shotgun (WGS) entry which is preliminary data.</text>
</comment>
<dbReference type="RefSeq" id="WP_378530978.1">
    <property type="nucleotide sequence ID" value="NZ_JBHSBH010000004.1"/>
</dbReference>
<proteinExistence type="predicted"/>
<evidence type="ECO:0008006" key="3">
    <source>
        <dbReference type="Google" id="ProtNLM"/>
    </source>
</evidence>
<sequence length="314" mass="32150">MHLESCRELKRTLFESPTPLTAAADVPWLGLGITRTPSGEYSLAVRVAEAAPAAAVLSRITTEAREEVDIVEVGHVRALASPTPEDLQGRHRPLVPGISVGHPDVTAGTLGGFAVVDGVVHILSNNHVLGNSGAAQVGDPALQPGTADGGADPGDAVARLAAMSELSDDQPNVVDAAIARLDDGIEHDPAAYPDGPIAGITPWPPTETDVAKIGRTTAHTTGRITAFEVDGLQVDFGGRVLTFDDQVEISGSGGPFSDGGDSGSLIWTVEGRLAVGLLFAGSTAGGPDGTGLTFANPIQRVLDAFGAQLVEPET</sequence>
<name>A0ABV8FLZ8_9ACTN</name>
<dbReference type="InterPro" id="IPR009003">
    <property type="entry name" value="Peptidase_S1_PA"/>
</dbReference>
<protein>
    <recommendedName>
        <fullName evidence="3">Trypsin-like serine protease</fullName>
    </recommendedName>
</protein>
<reference evidence="2" key="1">
    <citation type="journal article" date="2019" name="Int. J. Syst. Evol. Microbiol.">
        <title>The Global Catalogue of Microorganisms (GCM) 10K type strain sequencing project: providing services to taxonomists for standard genome sequencing and annotation.</title>
        <authorList>
            <consortium name="The Broad Institute Genomics Platform"/>
            <consortium name="The Broad Institute Genome Sequencing Center for Infectious Disease"/>
            <person name="Wu L."/>
            <person name="Ma J."/>
        </authorList>
    </citation>
    <scope>NUCLEOTIDE SEQUENCE [LARGE SCALE GENOMIC DNA]</scope>
    <source>
        <strain evidence="2">TBRC 1826</strain>
    </source>
</reference>
<evidence type="ECO:0000313" key="1">
    <source>
        <dbReference type="EMBL" id="MFC3995670.1"/>
    </source>
</evidence>
<dbReference type="Gene3D" id="2.40.10.10">
    <property type="entry name" value="Trypsin-like serine proteases"/>
    <property type="match status" value="2"/>
</dbReference>
<accession>A0ABV8FLZ8</accession>
<dbReference type="SUPFAM" id="SSF50494">
    <property type="entry name" value="Trypsin-like serine proteases"/>
    <property type="match status" value="1"/>
</dbReference>
<dbReference type="EMBL" id="JBHSBH010000004">
    <property type="protein sequence ID" value="MFC3995670.1"/>
    <property type="molecule type" value="Genomic_DNA"/>
</dbReference>
<dbReference type="InterPro" id="IPR043504">
    <property type="entry name" value="Peptidase_S1_PA_chymotrypsin"/>
</dbReference>